<reference evidence="1 2" key="1">
    <citation type="journal article" date="2019" name="G3 (Bethesda)">
        <title>Sequencing of a Wild Apple (Malus baccata) Genome Unravels the Differences Between Cultivated and Wild Apple Species Regarding Disease Resistance and Cold Tolerance.</title>
        <authorList>
            <person name="Chen X."/>
        </authorList>
    </citation>
    <scope>NUCLEOTIDE SEQUENCE [LARGE SCALE GENOMIC DNA]</scope>
    <source>
        <strain evidence="2">cv. Shandingzi</strain>
        <tissue evidence="1">Leaves</tissue>
    </source>
</reference>
<name>A0A540MCL7_MALBA</name>
<gene>
    <name evidence="1" type="ORF">C1H46_018208</name>
</gene>
<dbReference type="EMBL" id="VIEB01000297">
    <property type="protein sequence ID" value="TQD96179.1"/>
    <property type="molecule type" value="Genomic_DNA"/>
</dbReference>
<dbReference type="AlphaFoldDB" id="A0A540MCL7"/>
<evidence type="ECO:0000313" key="2">
    <source>
        <dbReference type="Proteomes" id="UP000315295"/>
    </source>
</evidence>
<evidence type="ECO:0000313" key="1">
    <source>
        <dbReference type="EMBL" id="TQD96179.1"/>
    </source>
</evidence>
<keyword evidence="2" id="KW-1185">Reference proteome</keyword>
<accession>A0A540MCL7</accession>
<sequence>MKNKSRIDLVCHTANQDMGFARRVDHSIPNASYPQFPYLINYSHGDRMQSYHGHDSHPF</sequence>
<dbReference type="Proteomes" id="UP000315295">
    <property type="component" value="Unassembled WGS sequence"/>
</dbReference>
<organism evidence="1 2">
    <name type="scientific">Malus baccata</name>
    <name type="common">Siberian crab apple</name>
    <name type="synonym">Pyrus baccata</name>
    <dbReference type="NCBI Taxonomy" id="106549"/>
    <lineage>
        <taxon>Eukaryota</taxon>
        <taxon>Viridiplantae</taxon>
        <taxon>Streptophyta</taxon>
        <taxon>Embryophyta</taxon>
        <taxon>Tracheophyta</taxon>
        <taxon>Spermatophyta</taxon>
        <taxon>Magnoliopsida</taxon>
        <taxon>eudicotyledons</taxon>
        <taxon>Gunneridae</taxon>
        <taxon>Pentapetalae</taxon>
        <taxon>rosids</taxon>
        <taxon>fabids</taxon>
        <taxon>Rosales</taxon>
        <taxon>Rosaceae</taxon>
        <taxon>Amygdaloideae</taxon>
        <taxon>Maleae</taxon>
        <taxon>Malus</taxon>
    </lineage>
</organism>
<comment type="caution">
    <text evidence="1">The sequence shown here is derived from an EMBL/GenBank/DDBJ whole genome shotgun (WGS) entry which is preliminary data.</text>
</comment>
<protein>
    <submittedName>
        <fullName evidence="1">Uncharacterized protein</fullName>
    </submittedName>
</protein>
<proteinExistence type="predicted"/>